<evidence type="ECO:0000259" key="7">
    <source>
        <dbReference type="PROSITE" id="PS51085"/>
    </source>
</evidence>
<comment type="cofactor">
    <cofactor evidence="6">
        <name>[2Fe-2S] cluster</name>
        <dbReference type="ChEBI" id="CHEBI:190135"/>
    </cofactor>
</comment>
<comment type="similarity">
    <text evidence="1">Belongs to the adrenodoxin/putidaredoxin family.</text>
</comment>
<dbReference type="Gene3D" id="3.10.20.30">
    <property type="match status" value="1"/>
</dbReference>
<feature type="domain" description="2Fe-2S ferredoxin-type" evidence="7">
    <location>
        <begin position="2"/>
        <end position="105"/>
    </location>
</feature>
<evidence type="ECO:0000256" key="2">
    <source>
        <dbReference type="ARBA" id="ARBA00022714"/>
    </source>
</evidence>
<dbReference type="PANTHER" id="PTHR23426">
    <property type="entry name" value="FERREDOXIN/ADRENODOXIN"/>
    <property type="match status" value="1"/>
</dbReference>
<sequence length="106" mass="11223">MPKIVFIQPDGVSRSIDADAGQNLMDIATNHLVSGIVGDCGGCCSCATCHVYVDDAWAAKLVPADEMEQAMLEGVIDPQTGSRLGCQIQLSDALDGLVVRMPARQF</sequence>
<name>A0A969W9S1_9GAMM</name>
<dbReference type="InterPro" id="IPR012675">
    <property type="entry name" value="Beta-grasp_dom_sf"/>
</dbReference>
<keyword evidence="3" id="KW-0479">Metal-binding</keyword>
<protein>
    <submittedName>
        <fullName evidence="8">2Fe-2S iron-sulfur cluster binding domain-containing protein</fullName>
    </submittedName>
</protein>
<dbReference type="EMBL" id="JAAVXB010000001">
    <property type="protein sequence ID" value="NKF20955.1"/>
    <property type="molecule type" value="Genomic_DNA"/>
</dbReference>
<keyword evidence="4" id="KW-0408">Iron</keyword>
<evidence type="ECO:0000256" key="6">
    <source>
        <dbReference type="ARBA" id="ARBA00034078"/>
    </source>
</evidence>
<dbReference type="PROSITE" id="PS51085">
    <property type="entry name" value="2FE2S_FER_2"/>
    <property type="match status" value="1"/>
</dbReference>
<dbReference type="GO" id="GO:0005829">
    <property type="term" value="C:cytosol"/>
    <property type="evidence" value="ECO:0007669"/>
    <property type="project" value="TreeGrafter"/>
</dbReference>
<dbReference type="GO" id="GO:0051537">
    <property type="term" value="F:2 iron, 2 sulfur cluster binding"/>
    <property type="evidence" value="ECO:0007669"/>
    <property type="project" value="UniProtKB-KW"/>
</dbReference>
<gene>
    <name evidence="8" type="ORF">G7Y82_01415</name>
</gene>
<keyword evidence="5" id="KW-0411">Iron-sulfur</keyword>
<dbReference type="InterPro" id="IPR001041">
    <property type="entry name" value="2Fe-2S_ferredoxin-type"/>
</dbReference>
<accession>A0A969W9S1</accession>
<evidence type="ECO:0000256" key="5">
    <source>
        <dbReference type="ARBA" id="ARBA00023014"/>
    </source>
</evidence>
<dbReference type="CDD" id="cd00207">
    <property type="entry name" value="fer2"/>
    <property type="match status" value="1"/>
</dbReference>
<evidence type="ECO:0000313" key="9">
    <source>
        <dbReference type="Proteomes" id="UP000653472"/>
    </source>
</evidence>
<evidence type="ECO:0000256" key="4">
    <source>
        <dbReference type="ARBA" id="ARBA00023004"/>
    </source>
</evidence>
<dbReference type="GO" id="GO:0140647">
    <property type="term" value="P:P450-containing electron transport chain"/>
    <property type="evidence" value="ECO:0007669"/>
    <property type="project" value="InterPro"/>
</dbReference>
<evidence type="ECO:0000313" key="8">
    <source>
        <dbReference type="EMBL" id="NKF20955.1"/>
    </source>
</evidence>
<dbReference type="GO" id="GO:0046872">
    <property type="term" value="F:metal ion binding"/>
    <property type="evidence" value="ECO:0007669"/>
    <property type="project" value="UniProtKB-KW"/>
</dbReference>
<dbReference type="SUPFAM" id="SSF54292">
    <property type="entry name" value="2Fe-2S ferredoxin-like"/>
    <property type="match status" value="1"/>
</dbReference>
<evidence type="ECO:0000256" key="1">
    <source>
        <dbReference type="ARBA" id="ARBA00010914"/>
    </source>
</evidence>
<proteinExistence type="inferred from homology"/>
<dbReference type="PRINTS" id="PR00355">
    <property type="entry name" value="ADRENODOXIN"/>
</dbReference>
<dbReference type="InterPro" id="IPR036010">
    <property type="entry name" value="2Fe-2S_ferredoxin-like_sf"/>
</dbReference>
<dbReference type="Pfam" id="PF00111">
    <property type="entry name" value="Fer2"/>
    <property type="match status" value="1"/>
</dbReference>
<dbReference type="RefSeq" id="WP_168146206.1">
    <property type="nucleotide sequence ID" value="NZ_JAAVXB010000001.1"/>
</dbReference>
<dbReference type="Proteomes" id="UP000653472">
    <property type="component" value="Unassembled WGS sequence"/>
</dbReference>
<dbReference type="InterPro" id="IPR001055">
    <property type="entry name" value="Adrenodoxin-like"/>
</dbReference>
<reference evidence="8" key="1">
    <citation type="submission" date="2020-03" db="EMBL/GenBank/DDBJ databases">
        <title>Solimonas marina sp. nov., isolated from deep seawater of the Pacific Ocean.</title>
        <authorList>
            <person name="Liu X."/>
            <person name="Lai Q."/>
            <person name="Sun F."/>
            <person name="Gai Y."/>
            <person name="Li G."/>
            <person name="Shao Z."/>
        </authorList>
    </citation>
    <scope>NUCLEOTIDE SEQUENCE</scope>
    <source>
        <strain evidence="8">C16B3</strain>
    </source>
</reference>
<dbReference type="AlphaFoldDB" id="A0A969W9S1"/>
<dbReference type="GO" id="GO:0009055">
    <property type="term" value="F:electron transfer activity"/>
    <property type="evidence" value="ECO:0007669"/>
    <property type="project" value="TreeGrafter"/>
</dbReference>
<dbReference type="PANTHER" id="PTHR23426:SF65">
    <property type="entry name" value="FERREDOXIN-2, MITOCHONDRIAL"/>
    <property type="match status" value="1"/>
</dbReference>
<organism evidence="8 9">
    <name type="scientific">Solimonas marina</name>
    <dbReference type="NCBI Taxonomy" id="2714601"/>
    <lineage>
        <taxon>Bacteria</taxon>
        <taxon>Pseudomonadati</taxon>
        <taxon>Pseudomonadota</taxon>
        <taxon>Gammaproteobacteria</taxon>
        <taxon>Nevskiales</taxon>
        <taxon>Nevskiaceae</taxon>
        <taxon>Solimonas</taxon>
    </lineage>
</organism>
<evidence type="ECO:0000256" key="3">
    <source>
        <dbReference type="ARBA" id="ARBA00022723"/>
    </source>
</evidence>
<comment type="caution">
    <text evidence="8">The sequence shown here is derived from an EMBL/GenBank/DDBJ whole genome shotgun (WGS) entry which is preliminary data.</text>
</comment>
<keyword evidence="2" id="KW-0001">2Fe-2S</keyword>
<keyword evidence="9" id="KW-1185">Reference proteome</keyword>